<feature type="binding site" evidence="14">
    <location>
        <begin position="187"/>
        <end position="189"/>
    </location>
    <ligand>
        <name>beta-D-galactose</name>
        <dbReference type="ChEBI" id="CHEBI:27667"/>
    </ligand>
</feature>
<reference evidence="16" key="1">
    <citation type="submission" date="2016-04" db="EMBL/GenBank/DDBJ databases">
        <authorList>
            <person name="Chen L."/>
            <person name="Zhuang W."/>
            <person name="Wang G."/>
        </authorList>
    </citation>
    <scope>NUCLEOTIDE SEQUENCE [LARGE SCALE GENOMIC DNA]</scope>
    <source>
        <strain evidence="16">208</strain>
    </source>
</reference>
<keyword evidence="9 11" id="KW-0413">Isomerase</keyword>
<evidence type="ECO:0000256" key="2">
    <source>
        <dbReference type="ARBA" id="ARBA00001913"/>
    </source>
</evidence>
<dbReference type="UniPathway" id="UPA00242"/>
<evidence type="ECO:0000256" key="14">
    <source>
        <dbReference type="PIRSR" id="PIRSR005096-3"/>
    </source>
</evidence>
<evidence type="ECO:0000256" key="6">
    <source>
        <dbReference type="ARBA" id="ARBA00013185"/>
    </source>
</evidence>
<dbReference type="CDD" id="cd09019">
    <property type="entry name" value="galactose_mutarotase_like"/>
    <property type="match status" value="1"/>
</dbReference>
<accession>A0A1V9FKM0</accession>
<dbReference type="SUPFAM" id="SSF74650">
    <property type="entry name" value="Galactose mutarotase-like"/>
    <property type="match status" value="1"/>
</dbReference>
<comment type="subunit">
    <text evidence="5">Monomer.</text>
</comment>
<comment type="similarity">
    <text evidence="4 11">Belongs to the aldose epimerase family.</text>
</comment>
<dbReference type="GO" id="GO:0006006">
    <property type="term" value="P:glucose metabolic process"/>
    <property type="evidence" value="ECO:0007669"/>
    <property type="project" value="TreeGrafter"/>
</dbReference>
<dbReference type="EC" id="5.1.3.3" evidence="6 11"/>
<comment type="pathway">
    <text evidence="3 11">Carbohydrate metabolism; hexose metabolism.</text>
</comment>
<keyword evidence="8" id="KW-0106">Calcium</keyword>
<dbReference type="NCBIfam" id="NF008277">
    <property type="entry name" value="PRK11055.1"/>
    <property type="match status" value="1"/>
</dbReference>
<dbReference type="GO" id="GO:0004034">
    <property type="term" value="F:aldose 1-epimerase activity"/>
    <property type="evidence" value="ECO:0007669"/>
    <property type="project" value="UniProtKB-EC"/>
</dbReference>
<evidence type="ECO:0000256" key="3">
    <source>
        <dbReference type="ARBA" id="ARBA00005028"/>
    </source>
</evidence>
<evidence type="ECO:0000256" key="8">
    <source>
        <dbReference type="ARBA" id="ARBA00022837"/>
    </source>
</evidence>
<proteinExistence type="inferred from homology"/>
<dbReference type="RefSeq" id="WP_081164900.1">
    <property type="nucleotide sequence ID" value="NZ_LWBP01000186.1"/>
</dbReference>
<dbReference type="PROSITE" id="PS00545">
    <property type="entry name" value="ALDOSE_1_EPIMERASE"/>
    <property type="match status" value="1"/>
</dbReference>
<evidence type="ECO:0000256" key="1">
    <source>
        <dbReference type="ARBA" id="ARBA00001614"/>
    </source>
</evidence>
<comment type="cofactor">
    <cofactor evidence="2">
        <name>Ca(2+)</name>
        <dbReference type="ChEBI" id="CHEBI:29108"/>
    </cofactor>
</comment>
<organism evidence="15 16">
    <name type="scientific">Niastella populi</name>
    <dbReference type="NCBI Taxonomy" id="550983"/>
    <lineage>
        <taxon>Bacteria</taxon>
        <taxon>Pseudomonadati</taxon>
        <taxon>Bacteroidota</taxon>
        <taxon>Chitinophagia</taxon>
        <taxon>Chitinophagales</taxon>
        <taxon>Chitinophagaceae</taxon>
        <taxon>Niastella</taxon>
    </lineage>
</organism>
<sequence length="357" mass="39706">MLITKPTVTGTTVWQHAGKKSEPPATVILQNREITIELTNIGCAITAIYTPDRYHIIKNIVAGFTGHELYTVNKDYLGCVVGRYANRIDQGTFNLNGTTWQLSVNDAPNHLHGGWSGFSHKIWQLAETVENETECGVVFTYVSPDGEEGYPGRVMVSVQYILNNDNQLHMVYRATTDKSTPLNLTNHSYFNLTGFADHNIHNHHLQILAGEYTEKSLRNTPTGVLKKVHNTSLDFTSPRLIGNDIHSFPVDMGYDHNFILSHTAANKIKKAAVLSEGTTGRTLTVYTSKPAIQLYTANHWDGSIIGRQGIAYKKHGGVALETQSWPDSVNHAHFPNTILHPGEEYNSTTVFEFGVMD</sequence>
<keyword evidence="10 11" id="KW-0119">Carbohydrate metabolism</keyword>
<evidence type="ECO:0000313" key="15">
    <source>
        <dbReference type="EMBL" id="OQP58892.1"/>
    </source>
</evidence>
<dbReference type="Proteomes" id="UP000192276">
    <property type="component" value="Unassembled WGS sequence"/>
</dbReference>
<comment type="caution">
    <text evidence="15">The sequence shown here is derived from an EMBL/GenBank/DDBJ whole genome shotgun (WGS) entry which is preliminary data.</text>
</comment>
<dbReference type="PANTHER" id="PTHR10091">
    <property type="entry name" value="ALDOSE-1-EPIMERASE"/>
    <property type="match status" value="1"/>
</dbReference>
<dbReference type="PANTHER" id="PTHR10091:SF0">
    <property type="entry name" value="GALACTOSE MUTAROTASE"/>
    <property type="match status" value="1"/>
</dbReference>
<keyword evidence="16" id="KW-1185">Reference proteome</keyword>
<evidence type="ECO:0000256" key="13">
    <source>
        <dbReference type="PIRSR" id="PIRSR005096-2"/>
    </source>
</evidence>
<dbReference type="STRING" id="550983.A4R26_22185"/>
<evidence type="ECO:0000256" key="9">
    <source>
        <dbReference type="ARBA" id="ARBA00023235"/>
    </source>
</evidence>
<evidence type="ECO:0000256" key="10">
    <source>
        <dbReference type="ARBA" id="ARBA00023277"/>
    </source>
</evidence>
<evidence type="ECO:0000256" key="5">
    <source>
        <dbReference type="ARBA" id="ARBA00011245"/>
    </source>
</evidence>
<gene>
    <name evidence="15" type="ORF">A4R26_22185</name>
</gene>
<dbReference type="GO" id="GO:0033499">
    <property type="term" value="P:galactose catabolic process via UDP-galactose, Leloir pathway"/>
    <property type="evidence" value="ECO:0007669"/>
    <property type="project" value="TreeGrafter"/>
</dbReference>
<evidence type="ECO:0000256" key="4">
    <source>
        <dbReference type="ARBA" id="ARBA00006206"/>
    </source>
</evidence>
<feature type="binding site" evidence="14">
    <location>
        <begin position="86"/>
        <end position="87"/>
    </location>
    <ligand>
        <name>beta-D-galactose</name>
        <dbReference type="ChEBI" id="CHEBI:27667"/>
    </ligand>
</feature>
<evidence type="ECO:0000256" key="11">
    <source>
        <dbReference type="PIRNR" id="PIRNR005096"/>
    </source>
</evidence>
<dbReference type="Gene3D" id="2.70.98.10">
    <property type="match status" value="1"/>
</dbReference>
<dbReference type="InterPro" id="IPR011013">
    <property type="entry name" value="Gal_mutarotase_sf_dom"/>
</dbReference>
<feature type="binding site" evidence="13">
    <location>
        <position position="255"/>
    </location>
    <ligand>
        <name>beta-D-galactose</name>
        <dbReference type="ChEBI" id="CHEBI:27667"/>
    </ligand>
</feature>
<comment type="catalytic activity">
    <reaction evidence="1 11">
        <text>alpha-D-glucose = beta-D-glucose</text>
        <dbReference type="Rhea" id="RHEA:10264"/>
        <dbReference type="ChEBI" id="CHEBI:15903"/>
        <dbReference type="ChEBI" id="CHEBI:17925"/>
        <dbReference type="EC" id="5.1.3.3"/>
    </reaction>
</comment>
<evidence type="ECO:0000256" key="12">
    <source>
        <dbReference type="PIRSR" id="PIRSR005096-1"/>
    </source>
</evidence>
<feature type="active site" description="Proton acceptor" evidence="12">
    <location>
        <position position="321"/>
    </location>
</feature>
<dbReference type="OrthoDB" id="9779408at2"/>
<feature type="active site" description="Proton donor" evidence="12">
    <location>
        <position position="187"/>
    </location>
</feature>
<dbReference type="InterPro" id="IPR008183">
    <property type="entry name" value="Aldose_1/G6P_1-epimerase"/>
</dbReference>
<name>A0A1V9FKM0_9BACT</name>
<dbReference type="GO" id="GO:0030246">
    <property type="term" value="F:carbohydrate binding"/>
    <property type="evidence" value="ECO:0007669"/>
    <property type="project" value="InterPro"/>
</dbReference>
<dbReference type="EMBL" id="LWBP01000186">
    <property type="protein sequence ID" value="OQP58892.1"/>
    <property type="molecule type" value="Genomic_DNA"/>
</dbReference>
<evidence type="ECO:0000313" key="16">
    <source>
        <dbReference type="Proteomes" id="UP000192276"/>
    </source>
</evidence>
<dbReference type="InterPro" id="IPR018052">
    <property type="entry name" value="Ald1_epimerase_CS"/>
</dbReference>
<dbReference type="InterPro" id="IPR014718">
    <property type="entry name" value="GH-type_carb-bd"/>
</dbReference>
<protein>
    <recommendedName>
        <fullName evidence="7 11">Aldose 1-epimerase</fullName>
        <ecNumber evidence="6 11">5.1.3.3</ecNumber>
    </recommendedName>
</protein>
<evidence type="ECO:0000256" key="7">
    <source>
        <dbReference type="ARBA" id="ARBA00014165"/>
    </source>
</evidence>
<dbReference type="PIRSF" id="PIRSF005096">
    <property type="entry name" value="GALM"/>
    <property type="match status" value="1"/>
</dbReference>
<dbReference type="Pfam" id="PF01263">
    <property type="entry name" value="Aldose_epim"/>
    <property type="match status" value="1"/>
</dbReference>
<dbReference type="AlphaFoldDB" id="A0A1V9FKM0"/>
<dbReference type="InterPro" id="IPR015443">
    <property type="entry name" value="Aldose_1-epimerase"/>
</dbReference>
<dbReference type="InterPro" id="IPR047215">
    <property type="entry name" value="Galactose_mutarotase-like"/>
</dbReference>